<keyword evidence="15" id="KW-0472">Membrane</keyword>
<keyword evidence="11" id="KW-0067">ATP-binding</keyword>
<keyword evidence="9" id="KW-0547">Nucleotide-binding</keyword>
<evidence type="ECO:0000256" key="3">
    <source>
        <dbReference type="ARBA" id="ARBA00004679"/>
    </source>
</evidence>
<dbReference type="EMBL" id="UYYF01004852">
    <property type="protein sequence ID" value="VDN07327.1"/>
    <property type="molecule type" value="Genomic_DNA"/>
</dbReference>
<dbReference type="STRING" id="103827.A0A0N5D980"/>
<keyword evidence="12" id="KW-0460">Magnesium</keyword>
<dbReference type="PROSITE" id="PS00433">
    <property type="entry name" value="PHOSPHOFRUCTOKINASE"/>
    <property type="match status" value="1"/>
</dbReference>
<dbReference type="GO" id="GO:0005945">
    <property type="term" value="C:6-phosphofructokinase complex"/>
    <property type="evidence" value="ECO:0007669"/>
    <property type="project" value="TreeGrafter"/>
</dbReference>
<dbReference type="GO" id="GO:0042802">
    <property type="term" value="F:identical protein binding"/>
    <property type="evidence" value="ECO:0007669"/>
    <property type="project" value="TreeGrafter"/>
</dbReference>
<dbReference type="AlphaFoldDB" id="A0A0N5D980"/>
<dbReference type="EC" id="2.7.1.11" evidence="4"/>
<evidence type="ECO:0000256" key="13">
    <source>
        <dbReference type="ARBA" id="ARBA00023152"/>
    </source>
</evidence>
<dbReference type="GO" id="GO:0030388">
    <property type="term" value="P:fructose 1,6-bisphosphate metabolic process"/>
    <property type="evidence" value="ECO:0007669"/>
    <property type="project" value="TreeGrafter"/>
</dbReference>
<dbReference type="GO" id="GO:0006002">
    <property type="term" value="P:fructose 6-phosphate metabolic process"/>
    <property type="evidence" value="ECO:0007669"/>
    <property type="project" value="InterPro"/>
</dbReference>
<evidence type="ECO:0000256" key="9">
    <source>
        <dbReference type="ARBA" id="ARBA00022741"/>
    </source>
</evidence>
<evidence type="ECO:0000313" key="19">
    <source>
        <dbReference type="WBParaSite" id="TCLT_0000968601-mRNA-1"/>
    </source>
</evidence>
<keyword evidence="5" id="KW-0963">Cytoplasm</keyword>
<evidence type="ECO:0000256" key="11">
    <source>
        <dbReference type="ARBA" id="ARBA00022840"/>
    </source>
</evidence>
<keyword evidence="18" id="KW-1185">Reference proteome</keyword>
<evidence type="ECO:0000256" key="7">
    <source>
        <dbReference type="ARBA" id="ARBA00022679"/>
    </source>
</evidence>
<dbReference type="SUPFAM" id="SSF53784">
    <property type="entry name" value="Phosphofructokinase"/>
    <property type="match status" value="2"/>
</dbReference>
<reference evidence="17 18" key="2">
    <citation type="submission" date="2018-11" db="EMBL/GenBank/DDBJ databases">
        <authorList>
            <consortium name="Pathogen Informatics"/>
        </authorList>
    </citation>
    <scope>NUCLEOTIDE SEQUENCE [LARGE SCALE GENOMIC DNA]</scope>
</reference>
<dbReference type="GO" id="GO:0003872">
    <property type="term" value="F:6-phosphofructokinase activity"/>
    <property type="evidence" value="ECO:0007669"/>
    <property type="project" value="UniProtKB-EC"/>
</dbReference>
<comment type="pathway">
    <text evidence="3">Carbohydrate degradation; glycolysis; D-glyceraldehyde 3-phosphate and glycerone phosphate from D-glucose: step 3/4.</text>
</comment>
<dbReference type="UniPathway" id="UPA00109">
    <property type="reaction ID" value="UER00182"/>
</dbReference>
<feature type="domain" description="Phosphofructokinase" evidence="16">
    <location>
        <begin position="434"/>
        <end position="719"/>
    </location>
</feature>
<evidence type="ECO:0000256" key="12">
    <source>
        <dbReference type="ARBA" id="ARBA00022842"/>
    </source>
</evidence>
<dbReference type="GO" id="GO:0046872">
    <property type="term" value="F:metal ion binding"/>
    <property type="evidence" value="ECO:0007669"/>
    <property type="project" value="UniProtKB-KW"/>
</dbReference>
<dbReference type="Gene3D" id="3.40.50.450">
    <property type="match status" value="2"/>
</dbReference>
<evidence type="ECO:0000256" key="2">
    <source>
        <dbReference type="ARBA" id="ARBA00004496"/>
    </source>
</evidence>
<dbReference type="InterPro" id="IPR009161">
    <property type="entry name" value="6-Pfructokinase_euk"/>
</dbReference>
<dbReference type="Gene3D" id="3.40.50.460">
    <property type="entry name" value="Phosphofructokinase domain"/>
    <property type="match status" value="2"/>
</dbReference>
<dbReference type="GO" id="GO:0016208">
    <property type="term" value="F:AMP binding"/>
    <property type="evidence" value="ECO:0007669"/>
    <property type="project" value="TreeGrafter"/>
</dbReference>
<name>A0A0N5D980_THECL</name>
<evidence type="ECO:0000256" key="15">
    <source>
        <dbReference type="SAM" id="Phobius"/>
    </source>
</evidence>
<evidence type="ECO:0000256" key="6">
    <source>
        <dbReference type="ARBA" id="ARBA00022533"/>
    </source>
</evidence>
<keyword evidence="8" id="KW-0479">Metal-binding</keyword>
<dbReference type="OrthoDB" id="537915at2759"/>
<keyword evidence="13" id="KW-0324">Glycolysis</keyword>
<feature type="domain" description="Phosphofructokinase" evidence="16">
    <location>
        <begin position="52"/>
        <end position="358"/>
    </location>
</feature>
<dbReference type="InterPro" id="IPR015912">
    <property type="entry name" value="Phosphofructokinase_CS"/>
</dbReference>
<dbReference type="GO" id="GO:0048029">
    <property type="term" value="F:monosaccharide binding"/>
    <property type="evidence" value="ECO:0007669"/>
    <property type="project" value="TreeGrafter"/>
</dbReference>
<dbReference type="Pfam" id="PF00365">
    <property type="entry name" value="PFK"/>
    <property type="match status" value="2"/>
</dbReference>
<dbReference type="PRINTS" id="PR00476">
    <property type="entry name" value="PHFRCTKINASE"/>
</dbReference>
<dbReference type="InterPro" id="IPR035966">
    <property type="entry name" value="PKF_sf"/>
</dbReference>
<comment type="subcellular location">
    <subcellularLocation>
        <location evidence="2">Cytoplasm</location>
    </subcellularLocation>
</comment>
<comment type="cofactor">
    <cofactor evidence="1">
        <name>Mg(2+)</name>
        <dbReference type="ChEBI" id="CHEBI:18420"/>
    </cofactor>
</comment>
<dbReference type="PANTHER" id="PTHR13697">
    <property type="entry name" value="PHOSPHOFRUCTOKINASE"/>
    <property type="match status" value="1"/>
</dbReference>
<keyword evidence="7" id="KW-0808">Transferase</keyword>
<dbReference type="GO" id="GO:0005524">
    <property type="term" value="F:ATP binding"/>
    <property type="evidence" value="ECO:0007669"/>
    <property type="project" value="UniProtKB-KW"/>
</dbReference>
<dbReference type="WBParaSite" id="TCLT_0000968601-mRNA-1">
    <property type="protein sequence ID" value="TCLT_0000968601-mRNA-1"/>
    <property type="gene ID" value="TCLT_0000968601"/>
</dbReference>
<protein>
    <recommendedName>
        <fullName evidence="4">6-phosphofructokinase</fullName>
        <ecNumber evidence="4">2.7.1.11</ecNumber>
    </recommendedName>
</protein>
<organism evidence="19">
    <name type="scientific">Thelazia callipaeda</name>
    <name type="common">Oriental eyeworm</name>
    <name type="synonym">Parasitic nematode</name>
    <dbReference type="NCBI Taxonomy" id="103827"/>
    <lineage>
        <taxon>Eukaryota</taxon>
        <taxon>Metazoa</taxon>
        <taxon>Ecdysozoa</taxon>
        <taxon>Nematoda</taxon>
        <taxon>Chromadorea</taxon>
        <taxon>Rhabditida</taxon>
        <taxon>Spirurina</taxon>
        <taxon>Spiruromorpha</taxon>
        <taxon>Thelazioidea</taxon>
        <taxon>Thelaziidae</taxon>
        <taxon>Thelazia</taxon>
    </lineage>
</organism>
<comment type="catalytic activity">
    <reaction evidence="14">
        <text>beta-D-fructose 6-phosphate + ATP = beta-D-fructose 1,6-bisphosphate + ADP + H(+)</text>
        <dbReference type="Rhea" id="RHEA:16109"/>
        <dbReference type="ChEBI" id="CHEBI:15378"/>
        <dbReference type="ChEBI" id="CHEBI:30616"/>
        <dbReference type="ChEBI" id="CHEBI:32966"/>
        <dbReference type="ChEBI" id="CHEBI:57634"/>
        <dbReference type="ChEBI" id="CHEBI:456216"/>
        <dbReference type="EC" id="2.7.1.11"/>
    </reaction>
</comment>
<proteinExistence type="predicted"/>
<accession>A0A0N5D980</accession>
<dbReference type="NCBIfam" id="TIGR02478">
    <property type="entry name" value="6PF1K_euk"/>
    <property type="match status" value="1"/>
</dbReference>
<dbReference type="GO" id="GO:0061621">
    <property type="term" value="P:canonical glycolysis"/>
    <property type="evidence" value="ECO:0007669"/>
    <property type="project" value="TreeGrafter"/>
</dbReference>
<evidence type="ECO:0000313" key="18">
    <source>
        <dbReference type="Proteomes" id="UP000276776"/>
    </source>
</evidence>
<evidence type="ECO:0000259" key="16">
    <source>
        <dbReference type="Pfam" id="PF00365"/>
    </source>
</evidence>
<dbReference type="Proteomes" id="UP000276776">
    <property type="component" value="Unassembled WGS sequence"/>
</dbReference>
<evidence type="ECO:0000313" key="17">
    <source>
        <dbReference type="EMBL" id="VDN07327.1"/>
    </source>
</evidence>
<reference evidence="19" key="1">
    <citation type="submission" date="2017-02" db="UniProtKB">
        <authorList>
            <consortium name="WormBaseParasite"/>
        </authorList>
    </citation>
    <scope>IDENTIFICATION</scope>
</reference>
<dbReference type="FunFam" id="3.40.50.460:FF:000002">
    <property type="entry name" value="ATP-dependent 6-phosphofructokinase"/>
    <property type="match status" value="1"/>
</dbReference>
<evidence type="ECO:0000256" key="1">
    <source>
        <dbReference type="ARBA" id="ARBA00001946"/>
    </source>
</evidence>
<dbReference type="InterPro" id="IPR000023">
    <property type="entry name" value="Phosphofructokinase_dom"/>
</dbReference>
<keyword evidence="6" id="KW-0021">Allosteric enzyme</keyword>
<evidence type="ECO:0000256" key="14">
    <source>
        <dbReference type="ARBA" id="ARBA00048070"/>
    </source>
</evidence>
<evidence type="ECO:0000256" key="10">
    <source>
        <dbReference type="ARBA" id="ARBA00022777"/>
    </source>
</evidence>
<keyword evidence="10" id="KW-0418">Kinase</keyword>
<gene>
    <name evidence="17" type="ORF">TCLT_LOCUS9675</name>
</gene>
<evidence type="ECO:0000256" key="5">
    <source>
        <dbReference type="ARBA" id="ARBA00022490"/>
    </source>
</evidence>
<keyword evidence="15" id="KW-0812">Transmembrane</keyword>
<feature type="transmembrane region" description="Helical" evidence="15">
    <location>
        <begin position="521"/>
        <end position="542"/>
    </location>
</feature>
<dbReference type="InterPro" id="IPR022953">
    <property type="entry name" value="ATP_PFK"/>
</dbReference>
<dbReference type="GO" id="GO:0070095">
    <property type="term" value="F:fructose-6-phosphate binding"/>
    <property type="evidence" value="ECO:0007669"/>
    <property type="project" value="TreeGrafter"/>
</dbReference>
<sequence length="786" mass="86592">MGEEIANPLPSPGAEDEVEIPLAESENLFHIAPTLCSEGLTMEKDKYHGQSLGLFTSGGDVPGMNSAIRAVVRTSLYFGCHIYFIQEGYLGMVQGGQYIKEAKWDSVSNIIHKGGTIIGTAKCDEFLERSGRLQAAKNLVKHSINRLVCIGGSGSLTGAHVLSMEWSGLVRELVGKKEISENEANTYITLQIVGLVGSLYNDFCGTDIAIGTDTALHRIVESVDCIRSTAQSHQSACVVEVMGRKCGYLALSAALAVDADFCFIPEWPPPEKWKEILCKKLKQRRSDGHRMNIVIVAEGAIDSSGASISSEAIREYIENKLHYETKLTVLGHLQRSGNPSAFDRLLGCRMGVEAVNALMEMKEESEPLVVAIDGNQIMRLPLMQCVKKTKAVKEAMVRKDWSTALKLRGRSFRRNIEMYKMLGTIRKPKDVKTKIAIVNVGSPSGGMNAAVVGCARIAILQGYLPVGVIESVNGLIQGKFEPLGWRKVATWSSDGGSHLGTRSTLPSNKNIAQIAKNFEKFAIQGLIIIGGFSAFHMCLLLARARKSYEQLRIPMCVVPCTINNNMPGTSFTLGADTSLNEICCTIDKIKKSVVGHKQYVLIVETMGDYCGYLATLAAVICAANAAYIFEEIFDIQDLLQEMREIITQTRNSAQQYLVIRSQRASPNFTADFIRRLFSEESKGVFTAQVNYLGHIQQGGNPSPFDRINGYTMGAKVMTHLINQIKACSQGEKSDGTTASLIGLFGRREIMIPVEELADEVDFKHRLPKEQWWIRMKSLIKMLEHRT</sequence>
<keyword evidence="15" id="KW-1133">Transmembrane helix</keyword>
<dbReference type="PANTHER" id="PTHR13697:SF4">
    <property type="entry name" value="ATP-DEPENDENT 6-PHOSPHOFRUCTOKINASE"/>
    <property type="match status" value="1"/>
</dbReference>
<evidence type="ECO:0000256" key="4">
    <source>
        <dbReference type="ARBA" id="ARBA00012055"/>
    </source>
</evidence>
<evidence type="ECO:0000256" key="8">
    <source>
        <dbReference type="ARBA" id="ARBA00022723"/>
    </source>
</evidence>